<evidence type="ECO:0000259" key="5">
    <source>
        <dbReference type="Pfam" id="PF08281"/>
    </source>
</evidence>
<dbReference type="NCBIfam" id="TIGR02937">
    <property type="entry name" value="sigma70-ECF"/>
    <property type="match status" value="1"/>
</dbReference>
<dbReference type="CDD" id="cd06171">
    <property type="entry name" value="Sigma70_r4"/>
    <property type="match status" value="1"/>
</dbReference>
<dbReference type="InterPro" id="IPR014284">
    <property type="entry name" value="RNA_pol_sigma-70_dom"/>
</dbReference>
<protein>
    <submittedName>
        <fullName evidence="6">RNA polymerase sigma factor</fullName>
    </submittedName>
</protein>
<feature type="domain" description="RNA polymerase sigma factor 70 region 4 type 2" evidence="5">
    <location>
        <begin position="129"/>
        <end position="181"/>
    </location>
</feature>
<keyword evidence="3" id="KW-0804">Transcription</keyword>
<dbReference type="RefSeq" id="WP_218404615.1">
    <property type="nucleotide sequence ID" value="NZ_JAGSPC010000001.1"/>
</dbReference>
<dbReference type="InterPro" id="IPR039425">
    <property type="entry name" value="RNA_pol_sigma-70-like"/>
</dbReference>
<name>A0A9X1F4W4_9SPHN</name>
<dbReference type="EMBL" id="JAGSPC010000001">
    <property type="protein sequence ID" value="MBV7259383.1"/>
    <property type="molecule type" value="Genomic_DNA"/>
</dbReference>
<accession>A0A9X1F4W4</accession>
<evidence type="ECO:0000256" key="3">
    <source>
        <dbReference type="ARBA" id="ARBA00023163"/>
    </source>
</evidence>
<keyword evidence="7" id="KW-1185">Reference proteome</keyword>
<comment type="caution">
    <text evidence="6">The sequence shown here is derived from an EMBL/GenBank/DDBJ whole genome shotgun (WGS) entry which is preliminary data.</text>
</comment>
<sequence length="195" mass="21847">MTKTSRPSLSRPAPPSSGVLFDELLVVMVQQGDRRALDRLHMRWDTRLIRAAYRYTGDADLARDLAQDCWIGIWKGIAGLRNPARFRSYAFAILHRRGASHVRSSIRDRDHVEELSQETAQTASQDGRIAIQQAFAALPPDQRLAAHLHFVEGLTLAEIAEVQSIPTGTAKSRLFHARRKLKAALNPDCFEGELP</sequence>
<reference evidence="6" key="1">
    <citation type="submission" date="2021-04" db="EMBL/GenBank/DDBJ databases">
        <authorList>
            <person name="Pira H."/>
            <person name="Risdian C."/>
            <person name="Wink J."/>
        </authorList>
    </citation>
    <scope>NUCLEOTIDE SEQUENCE</scope>
    <source>
        <strain evidence="6">WH158</strain>
    </source>
</reference>
<proteinExistence type="predicted"/>
<gene>
    <name evidence="6" type="ORF">KCG46_07335</name>
</gene>
<dbReference type="GO" id="GO:0016987">
    <property type="term" value="F:sigma factor activity"/>
    <property type="evidence" value="ECO:0007669"/>
    <property type="project" value="UniProtKB-KW"/>
</dbReference>
<dbReference type="PANTHER" id="PTHR43133:SF46">
    <property type="entry name" value="RNA POLYMERASE SIGMA-70 FACTOR ECF SUBFAMILY"/>
    <property type="match status" value="1"/>
</dbReference>
<evidence type="ECO:0000256" key="1">
    <source>
        <dbReference type="ARBA" id="ARBA00023015"/>
    </source>
</evidence>
<dbReference type="AlphaFoldDB" id="A0A9X1F4W4"/>
<dbReference type="Pfam" id="PF08281">
    <property type="entry name" value="Sigma70_r4_2"/>
    <property type="match status" value="1"/>
</dbReference>
<dbReference type="InterPro" id="IPR013249">
    <property type="entry name" value="RNA_pol_sigma70_r4_t2"/>
</dbReference>
<evidence type="ECO:0000256" key="2">
    <source>
        <dbReference type="ARBA" id="ARBA00023082"/>
    </source>
</evidence>
<dbReference type="PANTHER" id="PTHR43133">
    <property type="entry name" value="RNA POLYMERASE ECF-TYPE SIGMA FACTO"/>
    <property type="match status" value="1"/>
</dbReference>
<evidence type="ECO:0000313" key="7">
    <source>
        <dbReference type="Proteomes" id="UP001138681"/>
    </source>
</evidence>
<dbReference type="GO" id="GO:0006352">
    <property type="term" value="P:DNA-templated transcription initiation"/>
    <property type="evidence" value="ECO:0007669"/>
    <property type="project" value="InterPro"/>
</dbReference>
<dbReference type="InterPro" id="IPR007627">
    <property type="entry name" value="RNA_pol_sigma70_r2"/>
</dbReference>
<dbReference type="GO" id="GO:0003677">
    <property type="term" value="F:DNA binding"/>
    <property type="evidence" value="ECO:0007669"/>
    <property type="project" value="InterPro"/>
</dbReference>
<keyword evidence="2" id="KW-0731">Sigma factor</keyword>
<dbReference type="Proteomes" id="UP001138681">
    <property type="component" value="Unassembled WGS sequence"/>
</dbReference>
<feature type="domain" description="RNA polymerase sigma-70 region 2" evidence="4">
    <location>
        <begin position="44"/>
        <end position="104"/>
    </location>
</feature>
<keyword evidence="1" id="KW-0805">Transcription regulation</keyword>
<dbReference type="Pfam" id="PF04542">
    <property type="entry name" value="Sigma70_r2"/>
    <property type="match status" value="1"/>
</dbReference>
<evidence type="ECO:0000259" key="4">
    <source>
        <dbReference type="Pfam" id="PF04542"/>
    </source>
</evidence>
<evidence type="ECO:0000313" key="6">
    <source>
        <dbReference type="EMBL" id="MBV7259383.1"/>
    </source>
</evidence>
<organism evidence="6 7">
    <name type="scientific">Erythrobacter crassostreae</name>
    <dbReference type="NCBI Taxonomy" id="2828328"/>
    <lineage>
        <taxon>Bacteria</taxon>
        <taxon>Pseudomonadati</taxon>
        <taxon>Pseudomonadota</taxon>
        <taxon>Alphaproteobacteria</taxon>
        <taxon>Sphingomonadales</taxon>
        <taxon>Erythrobacteraceae</taxon>
        <taxon>Erythrobacter/Porphyrobacter group</taxon>
        <taxon>Erythrobacter</taxon>
    </lineage>
</organism>